<keyword evidence="1" id="KW-0812">Transmembrane</keyword>
<dbReference type="CDD" id="cd24145">
    <property type="entry name" value="Mgr3-like"/>
    <property type="match status" value="1"/>
</dbReference>
<feature type="transmembrane region" description="Helical" evidence="1">
    <location>
        <begin position="54"/>
        <end position="73"/>
    </location>
</feature>
<dbReference type="Proteomes" id="UP000190274">
    <property type="component" value="Chromosome G"/>
</dbReference>
<evidence type="ECO:0000256" key="1">
    <source>
        <dbReference type="SAM" id="Phobius"/>
    </source>
</evidence>
<dbReference type="GO" id="GO:0031942">
    <property type="term" value="C:i-AAA complex"/>
    <property type="evidence" value="ECO:0007669"/>
    <property type="project" value="EnsemblFungi"/>
</dbReference>
<evidence type="ECO:0000313" key="3">
    <source>
        <dbReference type="Proteomes" id="UP000190274"/>
    </source>
</evidence>
<dbReference type="GO" id="GO:0051787">
    <property type="term" value="F:misfolded protein binding"/>
    <property type="evidence" value="ECO:0007669"/>
    <property type="project" value="EnsemblFungi"/>
</dbReference>
<protein>
    <submittedName>
        <fullName evidence="2">LADA_0G09868g1_1</fullName>
    </submittedName>
</protein>
<dbReference type="OrthoDB" id="10050400at2759"/>
<dbReference type="STRING" id="1266660.A0A1G4JUP5"/>
<evidence type="ECO:0000313" key="2">
    <source>
        <dbReference type="EMBL" id="SCU94632.1"/>
    </source>
</evidence>
<dbReference type="PANTHER" id="PTHR28142">
    <property type="entry name" value="MITOCHONDRIAL INNER MEMBRANE I-AAA PROTEASE SUPERCOMPLEX SUBUNIT MGR3-RELATED"/>
    <property type="match status" value="1"/>
</dbReference>
<name>A0A1G4JUP5_9SACH</name>
<dbReference type="GO" id="GO:0141164">
    <property type="term" value="P:mitochondrial protein quality control"/>
    <property type="evidence" value="ECO:0007669"/>
    <property type="project" value="EnsemblFungi"/>
</dbReference>
<sequence length="477" mass="54949">MVKALLEILNPRLVTRNVIRKYPRAVSHARFPSRHLATGPYVAAGLKKESWKTWVYAIGAFGALSLGGYYYYWPRHTFPNSVAKILRRALWEESDKKDHDYQSALKYYLEALEECEKLSMDPVSDEYTGIELKIAEMYERLNMADNAHELYLEMLYRYFDALHTPGRVADDLRPHLIQKDLRILIKSLEMNKDVQVGKRNLLAHLLLAQEEILSRSPELKEYFDKRKERATNPFQGKPVGDRVNFESFVNEQNIKLNEESYMIVDMAKNSSAWEPFKEEFFTARDLYTAYCLSTKDIGSALSCKLTTVEWMVMADMPPGQILLSQANLGSLLYLQAETFESKIHQLNLQRENSLTNQQDDETTIRTLRQLHRNRDSCFEMATKCYGSIVAFSKKNKKLRFNAKELMDPSAAQAIALSIYGMGVINLHKRNLATAERLLNDSISMAEETGFQELLTEAHQELRKLELAKDSTPNISQT</sequence>
<gene>
    <name evidence="2" type="ORF">LADA_0G09868G</name>
</gene>
<dbReference type="InterPro" id="IPR040201">
    <property type="entry name" value="Mrg3-like"/>
</dbReference>
<dbReference type="EMBL" id="LT598457">
    <property type="protein sequence ID" value="SCU94632.1"/>
    <property type="molecule type" value="Genomic_DNA"/>
</dbReference>
<reference evidence="3" key="1">
    <citation type="submission" date="2016-03" db="EMBL/GenBank/DDBJ databases">
        <authorList>
            <person name="Devillers H."/>
        </authorList>
    </citation>
    <scope>NUCLEOTIDE SEQUENCE [LARGE SCALE GENOMIC DNA]</scope>
</reference>
<keyword evidence="1" id="KW-0472">Membrane</keyword>
<keyword evidence="3" id="KW-1185">Reference proteome</keyword>
<keyword evidence="1" id="KW-1133">Transmembrane helix</keyword>
<organism evidence="2 3">
    <name type="scientific">Lachancea dasiensis</name>
    <dbReference type="NCBI Taxonomy" id="1072105"/>
    <lineage>
        <taxon>Eukaryota</taxon>
        <taxon>Fungi</taxon>
        <taxon>Dikarya</taxon>
        <taxon>Ascomycota</taxon>
        <taxon>Saccharomycotina</taxon>
        <taxon>Saccharomycetes</taxon>
        <taxon>Saccharomycetales</taxon>
        <taxon>Saccharomycetaceae</taxon>
        <taxon>Lachancea</taxon>
    </lineage>
</organism>
<dbReference type="AlphaFoldDB" id="A0A1G4JUP5"/>
<accession>A0A1G4JUP5</accession>
<proteinExistence type="predicted"/>
<dbReference type="PANTHER" id="PTHR28142:SF1">
    <property type="entry name" value="MITOCHONDRIAL INNER MEMBRANE I-AAA PROTEASE SUPERCOMPLEX SUBUNIT MGR3-RELATED"/>
    <property type="match status" value="1"/>
</dbReference>